<evidence type="ECO:0000259" key="1">
    <source>
        <dbReference type="Pfam" id="PF08885"/>
    </source>
</evidence>
<dbReference type="GO" id="GO:0016788">
    <property type="term" value="F:hydrolase activity, acting on ester bonds"/>
    <property type="evidence" value="ECO:0007669"/>
    <property type="project" value="UniProtKB-ARBA"/>
</dbReference>
<feature type="domain" description="GSCFA" evidence="1">
    <location>
        <begin position="22"/>
        <end position="257"/>
    </location>
</feature>
<dbReference type="AlphaFoldDB" id="A0AAE3SFD6"/>
<evidence type="ECO:0000313" key="2">
    <source>
        <dbReference type="EMBL" id="MCW3787171.1"/>
    </source>
</evidence>
<reference evidence="2" key="1">
    <citation type="submission" date="2022-10" db="EMBL/GenBank/DDBJ databases">
        <authorList>
            <person name="Yu W.X."/>
        </authorList>
    </citation>
    <scope>NUCLEOTIDE SEQUENCE</scope>
    <source>
        <strain evidence="2">AAT</strain>
    </source>
</reference>
<dbReference type="Gene3D" id="3.40.50.1110">
    <property type="entry name" value="SGNH hydrolase"/>
    <property type="match status" value="1"/>
</dbReference>
<gene>
    <name evidence="2" type="ORF">OM075_11870</name>
</gene>
<dbReference type="EMBL" id="JAPDPJ010000025">
    <property type="protein sequence ID" value="MCW3787171.1"/>
    <property type="molecule type" value="Genomic_DNA"/>
</dbReference>
<dbReference type="Pfam" id="PF08885">
    <property type="entry name" value="GSCFA"/>
    <property type="match status" value="1"/>
</dbReference>
<name>A0AAE3SFD6_9BACT</name>
<proteinExistence type="predicted"/>
<dbReference type="RefSeq" id="WP_301190736.1">
    <property type="nucleotide sequence ID" value="NZ_JAPDPJ010000025.1"/>
</dbReference>
<dbReference type="InterPro" id="IPR014982">
    <property type="entry name" value="GSCFA"/>
</dbReference>
<dbReference type="InterPro" id="IPR036514">
    <property type="entry name" value="SGNH_hydro_sf"/>
</dbReference>
<comment type="caution">
    <text evidence="2">The sequence shown here is derived from an EMBL/GenBank/DDBJ whole genome shotgun (WGS) entry which is preliminary data.</text>
</comment>
<evidence type="ECO:0000313" key="3">
    <source>
        <dbReference type="Proteomes" id="UP001209229"/>
    </source>
</evidence>
<dbReference type="Proteomes" id="UP001209229">
    <property type="component" value="Unassembled WGS sequence"/>
</dbReference>
<sequence length="328" mass="38416">MESFRTEIKPDCVVDKIEYDSKIMFLGSCFATNIGEKFKNARLNCMVNPYGVIYNPMSVANTLNAIVSNRIYYSEDLHFQGEHWHSFYHHSSFSDRDKEICLQKINENNLAAHDYLKSCQYLFITFGTAWVYQWVENEEIVSNCHKYPAKDFNRYILNVEEIVSTYKKLLTELLVFNPKLKIVFTVSPVRHLKDGAHGNQISKATLLLAVDSIVEQFASCDYFPAYELLLDDLRDYRFYDVDMVHPNSTSVDYIWRKLESCFFSAKTLDYIKEMHKLVNAIGHRPYDSSSESHQIFLNKQIEKINYLKNKYPEVDFGSDLSYFKSKII</sequence>
<keyword evidence="3" id="KW-1185">Reference proteome</keyword>
<accession>A0AAE3SFD6</accession>
<organism evidence="2 3">
    <name type="scientific">Plebeiibacterium sediminum</name>
    <dbReference type="NCBI Taxonomy" id="2992112"/>
    <lineage>
        <taxon>Bacteria</taxon>
        <taxon>Pseudomonadati</taxon>
        <taxon>Bacteroidota</taxon>
        <taxon>Bacteroidia</taxon>
        <taxon>Marinilabiliales</taxon>
        <taxon>Marinilabiliaceae</taxon>
        <taxon>Plebeiibacterium</taxon>
    </lineage>
</organism>
<protein>
    <submittedName>
        <fullName evidence="2">GSCFA domain-containing protein</fullName>
    </submittedName>
</protein>